<keyword evidence="2" id="KW-1003">Cell membrane</keyword>
<keyword evidence="4 11" id="KW-0808">Transferase</keyword>
<feature type="domain" description="Glycosyltransferase 2-like" evidence="10">
    <location>
        <begin position="8"/>
        <end position="159"/>
    </location>
</feature>
<evidence type="ECO:0000256" key="5">
    <source>
        <dbReference type="ARBA" id="ARBA00023136"/>
    </source>
</evidence>
<evidence type="ECO:0000256" key="4">
    <source>
        <dbReference type="ARBA" id="ARBA00022679"/>
    </source>
</evidence>
<dbReference type="Gene3D" id="3.90.550.10">
    <property type="entry name" value="Spore Coat Polysaccharide Biosynthesis Protein SpsA, Chain A"/>
    <property type="match status" value="1"/>
</dbReference>
<evidence type="ECO:0000256" key="1">
    <source>
        <dbReference type="ARBA" id="ARBA00004236"/>
    </source>
</evidence>
<dbReference type="GO" id="GO:0005886">
    <property type="term" value="C:plasma membrane"/>
    <property type="evidence" value="ECO:0007669"/>
    <property type="project" value="UniProtKB-SubCell"/>
</dbReference>
<dbReference type="PANTHER" id="PTHR43646">
    <property type="entry name" value="GLYCOSYLTRANSFERASE"/>
    <property type="match status" value="1"/>
</dbReference>
<evidence type="ECO:0000256" key="8">
    <source>
        <dbReference type="ARBA" id="ARBA00038120"/>
    </source>
</evidence>
<evidence type="ECO:0000256" key="6">
    <source>
        <dbReference type="ARBA" id="ARBA00037281"/>
    </source>
</evidence>
<keyword evidence="12" id="KW-1185">Reference proteome</keyword>
<comment type="subcellular location">
    <subcellularLocation>
        <location evidence="1">Cell membrane</location>
    </subcellularLocation>
</comment>
<sequence length="232" mass="24680">MNRVEVRIVIPARNEEDLLPLSLGAVRQAIDYAAHHEHQPVSARITVVADRCRDNSAAAAAQWADEVMTLDAGSVGAARSAGFATIFDSGNTRVPDEALLLCTDADSLVPRTWLTEHLRHTESGADAVAGMVSVRDWAGRRPSLQAQYERAYAASATHVHGANLSFTAATYRAVGGFSGRATGEDQGLVDRIAAAGLRVDFCSRAPVVTSARSVTRAEHGFGHYLNSLEAAS</sequence>
<reference evidence="11 12" key="1">
    <citation type="submission" date="2018-09" db="EMBL/GenBank/DDBJ databases">
        <title>Nesterenkonia natronophila sp. nov., an alkaliphilic actinobacteriume isolated from a soda lake, and emended description of the genus Nesterenkonia.</title>
        <authorList>
            <person name="Menes R.J."/>
            <person name="Iriarte A."/>
        </authorList>
    </citation>
    <scope>NUCLEOTIDE SEQUENCE [LARGE SCALE GENOMIC DNA]</scope>
    <source>
        <strain evidence="11 12">M8</strain>
    </source>
</reference>
<organism evidence="11 12">
    <name type="scientific">Nesterenkonia natronophila</name>
    <dbReference type="NCBI Taxonomy" id="2174932"/>
    <lineage>
        <taxon>Bacteria</taxon>
        <taxon>Bacillati</taxon>
        <taxon>Actinomycetota</taxon>
        <taxon>Actinomycetes</taxon>
        <taxon>Micrococcales</taxon>
        <taxon>Micrococcaceae</taxon>
        <taxon>Nesterenkonia</taxon>
    </lineage>
</organism>
<proteinExistence type="inferred from homology"/>
<comment type="pathway">
    <text evidence="7">Carotenoid biosynthesis; staphyloxanthin biosynthesis; staphyloxanthin from farnesyl diphosphate: step 4/5.</text>
</comment>
<evidence type="ECO:0000256" key="7">
    <source>
        <dbReference type="ARBA" id="ARBA00037904"/>
    </source>
</evidence>
<comment type="similarity">
    <text evidence="8">Belongs to the glycosyltransferase 2 family. CrtQ subfamily.</text>
</comment>
<protein>
    <recommendedName>
        <fullName evidence="9">4,4'-diaponeurosporenoate glycosyltransferase</fullName>
    </recommendedName>
</protein>
<evidence type="ECO:0000256" key="9">
    <source>
        <dbReference type="ARBA" id="ARBA00040345"/>
    </source>
</evidence>
<dbReference type="AlphaFoldDB" id="A0A3A4EZY3"/>
<keyword evidence="3" id="KW-0328">Glycosyltransferase</keyword>
<dbReference type="SUPFAM" id="SSF53448">
    <property type="entry name" value="Nucleotide-diphospho-sugar transferases"/>
    <property type="match status" value="1"/>
</dbReference>
<gene>
    <name evidence="11" type="ORF">D3250_11610</name>
</gene>
<evidence type="ECO:0000313" key="11">
    <source>
        <dbReference type="EMBL" id="RJN31462.1"/>
    </source>
</evidence>
<dbReference type="Proteomes" id="UP000266615">
    <property type="component" value="Unassembled WGS sequence"/>
</dbReference>
<dbReference type="GO" id="GO:0016757">
    <property type="term" value="F:glycosyltransferase activity"/>
    <property type="evidence" value="ECO:0007669"/>
    <property type="project" value="UniProtKB-KW"/>
</dbReference>
<dbReference type="Pfam" id="PF00535">
    <property type="entry name" value="Glycos_transf_2"/>
    <property type="match status" value="1"/>
</dbReference>
<evidence type="ECO:0000256" key="3">
    <source>
        <dbReference type="ARBA" id="ARBA00022676"/>
    </source>
</evidence>
<accession>A0A3A4EZY3</accession>
<dbReference type="InterPro" id="IPR029044">
    <property type="entry name" value="Nucleotide-diphossugar_trans"/>
</dbReference>
<name>A0A3A4EZY3_9MICC</name>
<dbReference type="PANTHER" id="PTHR43646:SF2">
    <property type="entry name" value="GLYCOSYLTRANSFERASE 2-LIKE DOMAIN-CONTAINING PROTEIN"/>
    <property type="match status" value="1"/>
</dbReference>
<comment type="caution">
    <text evidence="11">The sequence shown here is derived from an EMBL/GenBank/DDBJ whole genome shotgun (WGS) entry which is preliminary data.</text>
</comment>
<dbReference type="EMBL" id="QYZP01000003">
    <property type="protein sequence ID" value="RJN31462.1"/>
    <property type="molecule type" value="Genomic_DNA"/>
</dbReference>
<evidence type="ECO:0000313" key="12">
    <source>
        <dbReference type="Proteomes" id="UP000266615"/>
    </source>
</evidence>
<keyword evidence="5" id="KW-0472">Membrane</keyword>
<evidence type="ECO:0000256" key="2">
    <source>
        <dbReference type="ARBA" id="ARBA00022475"/>
    </source>
</evidence>
<evidence type="ECO:0000259" key="10">
    <source>
        <dbReference type="Pfam" id="PF00535"/>
    </source>
</evidence>
<dbReference type="InterPro" id="IPR001173">
    <property type="entry name" value="Glyco_trans_2-like"/>
</dbReference>
<comment type="function">
    <text evidence="6">Catalyzes the glycosylation of 4,4'-diaponeurosporenoate, i.e. the esterification of glucose at the C1'' position with the carboxyl group of 4,4'-diaponeurosporenic acid, to form glycosyl-4,4'-diaponeurosporenoate. This is a step in the biosynthesis of staphyloxanthin, an orange pigment present in most staphylococci strains.</text>
</comment>